<protein>
    <recommendedName>
        <fullName evidence="4">Conjugal transfer protein TraL</fullName>
    </recommendedName>
</protein>
<organism evidence="2 3">
    <name type="scientific">Rugosibacter aromaticivorans</name>
    <dbReference type="NCBI Taxonomy" id="1565605"/>
    <lineage>
        <taxon>Bacteria</taxon>
        <taxon>Pseudomonadati</taxon>
        <taxon>Pseudomonadota</taxon>
        <taxon>Betaproteobacteria</taxon>
        <taxon>Nitrosomonadales</taxon>
        <taxon>Sterolibacteriaceae</taxon>
        <taxon>Rugosibacter</taxon>
    </lineage>
</organism>
<gene>
    <name evidence="2" type="ORF">PG1C_05070</name>
</gene>
<evidence type="ECO:0000313" key="3">
    <source>
        <dbReference type="Proteomes" id="UP000061603"/>
    </source>
</evidence>
<feature type="transmembrane region" description="Helical" evidence="1">
    <location>
        <begin position="25"/>
        <end position="53"/>
    </location>
</feature>
<reference evidence="2 3" key="1">
    <citation type="journal article" date="2015" name="Genome Announc.">
        <title>Complete Genome Sequence of a Novel Bacterium within the Family Rhodocyclaceae That Degrades Polycyclic Aromatic Hydrocarbons.</title>
        <authorList>
            <person name="Singleton D.R."/>
            <person name="Dickey A.N."/>
            <person name="Scholl E.H."/>
            <person name="Wright F.A."/>
            <person name="Aitken M.D."/>
        </authorList>
    </citation>
    <scope>NUCLEOTIDE SEQUENCE [LARGE SCALE GENOMIC DNA]</scope>
    <source>
        <strain evidence="3">PG1-Ca6</strain>
    </source>
</reference>
<evidence type="ECO:0000313" key="2">
    <source>
        <dbReference type="EMBL" id="AJP47999.1"/>
    </source>
</evidence>
<dbReference type="AlphaFoldDB" id="A0A0C5J8M6"/>
<sequence length="96" mass="11009">MDETGYIPKSLEAQERFLWWDFDQAILFILVMGMGVVSGAMVAGMVFGGLVAWQYGRLKTGKHPKFALHALYWWLPSWIVIRARATPPSHHRFFLG</sequence>
<evidence type="ECO:0008006" key="4">
    <source>
        <dbReference type="Google" id="ProtNLM"/>
    </source>
</evidence>
<dbReference type="Pfam" id="PF07178">
    <property type="entry name" value="TraL"/>
    <property type="match status" value="1"/>
</dbReference>
<dbReference type="EMBL" id="CP010554">
    <property type="protein sequence ID" value="AJP47999.1"/>
    <property type="molecule type" value="Genomic_DNA"/>
</dbReference>
<dbReference type="KEGG" id="rbu:PG1C_05070"/>
<dbReference type="HOGENOM" id="CLU_177734_0_0_4"/>
<keyword evidence="1" id="KW-0812">Transmembrane</keyword>
<accession>A0A0C5J8M6</accession>
<keyword evidence="1" id="KW-0472">Membrane</keyword>
<dbReference type="NCBIfam" id="TIGR02762">
    <property type="entry name" value="TraL_TIGR"/>
    <property type="match status" value="1"/>
</dbReference>
<dbReference type="RefSeq" id="WP_202636335.1">
    <property type="nucleotide sequence ID" value="NZ_CP010554.1"/>
</dbReference>
<proteinExistence type="predicted"/>
<dbReference type="PATRIC" id="fig|1565605.3.peg.1063"/>
<name>A0A0C5J8M6_9PROT</name>
<keyword evidence="1" id="KW-1133">Transmembrane helix</keyword>
<dbReference type="Proteomes" id="UP000061603">
    <property type="component" value="Chromosome"/>
</dbReference>
<dbReference type="STRING" id="1565605.PG1C_05070"/>
<keyword evidence="3" id="KW-1185">Reference proteome</keyword>
<dbReference type="InterPro" id="IPR009838">
    <property type="entry name" value="T4SS_TraL"/>
</dbReference>
<dbReference type="GO" id="GO:0019867">
    <property type="term" value="C:outer membrane"/>
    <property type="evidence" value="ECO:0007669"/>
    <property type="project" value="InterPro"/>
</dbReference>
<evidence type="ECO:0000256" key="1">
    <source>
        <dbReference type="SAM" id="Phobius"/>
    </source>
</evidence>